<proteinExistence type="predicted"/>
<evidence type="ECO:0000256" key="4">
    <source>
        <dbReference type="SAM" id="Phobius"/>
    </source>
</evidence>
<evidence type="ECO:0000256" key="1">
    <source>
        <dbReference type="ARBA" id="ARBA00023015"/>
    </source>
</evidence>
<comment type="caution">
    <text evidence="6">The sequence shown here is derived from an EMBL/GenBank/DDBJ whole genome shotgun (WGS) entry which is preliminary data.</text>
</comment>
<feature type="domain" description="HTH araC/xylS-type" evidence="5">
    <location>
        <begin position="265"/>
        <end position="343"/>
    </location>
</feature>
<dbReference type="Pfam" id="PF12833">
    <property type="entry name" value="HTH_18"/>
    <property type="match status" value="1"/>
</dbReference>
<sequence length="358" mass="38043">MDQRADGEAQDGRPSWVALADLQPMLVQVAGQGVSAAALFQNLGTRAEVVDEPGGLVSRAVALTLVRRVLRILPDPAAGLQIGRLSRLTDRGALGLAMLAALTLGDALALALQYPHWAGFLLDMQALHGERQHILQVQPHAGEDDVQGFLVDLQFAGLVTLLRRVTDGAYSPMLVQLTRARPADDAVYAQHFGCPVQFGCAADRLVSDAGWLAAVLPQASTMASRLAARLLQGGQQPAQQRAAIGAAVEQAIRRAMPAVPPPAAVAASLHMSERSLRRKLASAGLQYRGLVDACRQSLALALVLQDDLPLKQVAERTGFADTNAFGRAFRRWTGVPPTEMRACARLAADSGTADDRPV</sequence>
<dbReference type="PROSITE" id="PS01124">
    <property type="entry name" value="HTH_ARAC_FAMILY_2"/>
    <property type="match status" value="1"/>
</dbReference>
<dbReference type="PANTHER" id="PTHR47894:SF1">
    <property type="entry name" value="HTH-TYPE TRANSCRIPTIONAL REGULATOR VQSM"/>
    <property type="match status" value="1"/>
</dbReference>
<keyword evidence="4" id="KW-0812">Transmembrane</keyword>
<keyword evidence="3" id="KW-0804">Transcription</keyword>
<dbReference type="GO" id="GO:0005829">
    <property type="term" value="C:cytosol"/>
    <property type="evidence" value="ECO:0007669"/>
    <property type="project" value="TreeGrafter"/>
</dbReference>
<keyword evidence="1" id="KW-0805">Transcription regulation</keyword>
<keyword evidence="7" id="KW-1185">Reference proteome</keyword>
<organism evidence="6 7">
    <name type="scientific">Pseudaquabacterium pictum</name>
    <dbReference type="NCBI Taxonomy" id="2315236"/>
    <lineage>
        <taxon>Bacteria</taxon>
        <taxon>Pseudomonadati</taxon>
        <taxon>Pseudomonadota</taxon>
        <taxon>Betaproteobacteria</taxon>
        <taxon>Burkholderiales</taxon>
        <taxon>Sphaerotilaceae</taxon>
        <taxon>Pseudaquabacterium</taxon>
    </lineage>
</organism>
<dbReference type="Pfam" id="PF12625">
    <property type="entry name" value="Arabinose_bd"/>
    <property type="match status" value="1"/>
</dbReference>
<name>A0A480AME9_9BURK</name>
<protein>
    <submittedName>
        <fullName evidence="6">Transcriptional regulator</fullName>
    </submittedName>
</protein>
<gene>
    <name evidence="6" type="ORF">AQPW35_19300</name>
</gene>
<accession>A0A480AME9</accession>
<dbReference type="OrthoDB" id="8584243at2"/>
<reference evidence="7" key="1">
    <citation type="submission" date="2019-03" db="EMBL/GenBank/DDBJ databases">
        <title>Aquabacterium pictum sp.nov., the first bacteriochlorophyll a-containing freshwater bacterium in the genus Aquabacterium of the class Betaproteobacteria.</title>
        <authorList>
            <person name="Hirose S."/>
            <person name="Tank M."/>
            <person name="Hara E."/>
            <person name="Tamaki H."/>
            <person name="Takaichi S."/>
            <person name="Haruta S."/>
            <person name="Hanada S."/>
        </authorList>
    </citation>
    <scope>NUCLEOTIDE SEQUENCE [LARGE SCALE GENOMIC DNA]</scope>
    <source>
        <strain evidence="7">W35</strain>
    </source>
</reference>
<keyword evidence="4" id="KW-0472">Membrane</keyword>
<feature type="transmembrane region" description="Helical" evidence="4">
    <location>
        <begin position="93"/>
        <end position="114"/>
    </location>
</feature>
<dbReference type="SUPFAM" id="SSF46689">
    <property type="entry name" value="Homeodomain-like"/>
    <property type="match status" value="1"/>
</dbReference>
<dbReference type="SMART" id="SM00342">
    <property type="entry name" value="HTH_ARAC"/>
    <property type="match status" value="1"/>
</dbReference>
<evidence type="ECO:0000313" key="7">
    <source>
        <dbReference type="Proteomes" id="UP000301751"/>
    </source>
</evidence>
<dbReference type="InterPro" id="IPR018060">
    <property type="entry name" value="HTH_AraC"/>
</dbReference>
<dbReference type="GO" id="GO:0000976">
    <property type="term" value="F:transcription cis-regulatory region binding"/>
    <property type="evidence" value="ECO:0007669"/>
    <property type="project" value="TreeGrafter"/>
</dbReference>
<evidence type="ECO:0000313" key="6">
    <source>
        <dbReference type="EMBL" id="GCL62849.1"/>
    </source>
</evidence>
<keyword evidence="4" id="KW-1133">Transmembrane helix</keyword>
<dbReference type="EMBL" id="BJCL01000004">
    <property type="protein sequence ID" value="GCL62849.1"/>
    <property type="molecule type" value="Genomic_DNA"/>
</dbReference>
<dbReference type="Proteomes" id="UP000301751">
    <property type="component" value="Unassembled WGS sequence"/>
</dbReference>
<dbReference type="GO" id="GO:0003700">
    <property type="term" value="F:DNA-binding transcription factor activity"/>
    <property type="evidence" value="ECO:0007669"/>
    <property type="project" value="InterPro"/>
</dbReference>
<evidence type="ECO:0000256" key="2">
    <source>
        <dbReference type="ARBA" id="ARBA00023125"/>
    </source>
</evidence>
<dbReference type="InterPro" id="IPR032687">
    <property type="entry name" value="AraC-type_N"/>
</dbReference>
<dbReference type="Gene3D" id="1.10.10.60">
    <property type="entry name" value="Homeodomain-like"/>
    <property type="match status" value="1"/>
</dbReference>
<dbReference type="RefSeq" id="WP_137732607.1">
    <property type="nucleotide sequence ID" value="NZ_BJCL01000004.1"/>
</dbReference>
<evidence type="ECO:0000259" key="5">
    <source>
        <dbReference type="PROSITE" id="PS01124"/>
    </source>
</evidence>
<dbReference type="InterPro" id="IPR009057">
    <property type="entry name" value="Homeodomain-like_sf"/>
</dbReference>
<evidence type="ECO:0000256" key="3">
    <source>
        <dbReference type="ARBA" id="ARBA00023163"/>
    </source>
</evidence>
<keyword evidence="2" id="KW-0238">DNA-binding</keyword>
<dbReference type="AlphaFoldDB" id="A0A480AME9"/>
<dbReference type="PANTHER" id="PTHR47894">
    <property type="entry name" value="HTH-TYPE TRANSCRIPTIONAL REGULATOR GADX"/>
    <property type="match status" value="1"/>
</dbReference>